<dbReference type="EC" id="2.7.7.87" evidence="3 13"/>
<evidence type="ECO:0000256" key="4">
    <source>
        <dbReference type="ARBA" id="ARBA00015492"/>
    </source>
</evidence>
<dbReference type="RefSeq" id="WP_092680450.1">
    <property type="nucleotide sequence ID" value="NZ_FNMZ01000002.1"/>
</dbReference>
<comment type="subcellular location">
    <subcellularLocation>
        <location evidence="1 13">Cytoplasm</location>
    </subcellularLocation>
</comment>
<evidence type="ECO:0000256" key="6">
    <source>
        <dbReference type="ARBA" id="ARBA00022679"/>
    </source>
</evidence>
<dbReference type="GO" id="GO:0006450">
    <property type="term" value="P:regulation of translational fidelity"/>
    <property type="evidence" value="ECO:0007669"/>
    <property type="project" value="TreeGrafter"/>
</dbReference>
<dbReference type="Pfam" id="PF01300">
    <property type="entry name" value="Sua5_yciO_yrdC"/>
    <property type="match status" value="1"/>
</dbReference>
<keyword evidence="10 13" id="KW-0067">ATP-binding</keyword>
<organism evidence="17 18">
    <name type="scientific">Albimonas donghaensis</name>
    <dbReference type="NCBI Taxonomy" id="356660"/>
    <lineage>
        <taxon>Bacteria</taxon>
        <taxon>Pseudomonadati</taxon>
        <taxon>Pseudomonadota</taxon>
        <taxon>Alphaproteobacteria</taxon>
        <taxon>Rhodobacterales</taxon>
        <taxon>Paracoccaceae</taxon>
        <taxon>Albimonas</taxon>
    </lineage>
</organism>
<evidence type="ECO:0000256" key="2">
    <source>
        <dbReference type="ARBA" id="ARBA00007663"/>
    </source>
</evidence>
<dbReference type="GO" id="GO:0000049">
    <property type="term" value="F:tRNA binding"/>
    <property type="evidence" value="ECO:0007669"/>
    <property type="project" value="TreeGrafter"/>
</dbReference>
<dbReference type="Gene3D" id="3.40.50.11030">
    <property type="entry name" value="Threonylcarbamoyl-AMP synthase, C-terminal domain"/>
    <property type="match status" value="1"/>
</dbReference>
<dbReference type="InterPro" id="IPR038385">
    <property type="entry name" value="Sua5/YwlC_C"/>
</dbReference>
<dbReference type="STRING" id="356660.SAMN05444336_102174"/>
<evidence type="ECO:0000256" key="5">
    <source>
        <dbReference type="ARBA" id="ARBA00022490"/>
    </source>
</evidence>
<dbReference type="OrthoDB" id="9814580at2"/>
<dbReference type="PIRSF" id="PIRSF004930">
    <property type="entry name" value="Tln_factor_SUA5"/>
    <property type="match status" value="1"/>
</dbReference>
<dbReference type="Proteomes" id="UP000199118">
    <property type="component" value="Unassembled WGS sequence"/>
</dbReference>
<evidence type="ECO:0000256" key="9">
    <source>
        <dbReference type="ARBA" id="ARBA00022741"/>
    </source>
</evidence>
<evidence type="ECO:0000256" key="8">
    <source>
        <dbReference type="ARBA" id="ARBA00022695"/>
    </source>
</evidence>
<evidence type="ECO:0000256" key="10">
    <source>
        <dbReference type="ARBA" id="ARBA00022840"/>
    </source>
</evidence>
<dbReference type="GO" id="GO:0061710">
    <property type="term" value="F:L-threonylcarbamoyladenylate synthase"/>
    <property type="evidence" value="ECO:0007669"/>
    <property type="project" value="UniProtKB-EC"/>
</dbReference>
<evidence type="ECO:0000313" key="18">
    <source>
        <dbReference type="Proteomes" id="UP000199118"/>
    </source>
</evidence>
<dbReference type="PANTHER" id="PTHR17490">
    <property type="entry name" value="SUA5"/>
    <property type="match status" value="1"/>
</dbReference>
<feature type="domain" description="YrdC-like" evidence="16">
    <location>
        <begin position="21"/>
        <end position="209"/>
    </location>
</feature>
<feature type="binding site" evidence="14">
    <location>
        <position position="66"/>
    </location>
    <ligand>
        <name>ATP</name>
        <dbReference type="ChEBI" id="CHEBI:30616"/>
    </ligand>
</feature>
<feature type="binding site" evidence="14">
    <location>
        <position position="43"/>
    </location>
    <ligand>
        <name>L-threonine</name>
        <dbReference type="ChEBI" id="CHEBI:57926"/>
    </ligand>
</feature>
<dbReference type="InterPro" id="IPR017945">
    <property type="entry name" value="DHBP_synth_RibB-like_a/b_dom"/>
</dbReference>
<feature type="binding site" evidence="14">
    <location>
        <position position="70"/>
    </location>
    <ligand>
        <name>ATP</name>
        <dbReference type="ChEBI" id="CHEBI:30616"/>
    </ligand>
</feature>
<comment type="catalytic activity">
    <reaction evidence="12 13">
        <text>L-threonine + hydrogencarbonate + ATP = L-threonylcarbamoyladenylate + diphosphate + H2O</text>
        <dbReference type="Rhea" id="RHEA:36407"/>
        <dbReference type="ChEBI" id="CHEBI:15377"/>
        <dbReference type="ChEBI" id="CHEBI:17544"/>
        <dbReference type="ChEBI" id="CHEBI:30616"/>
        <dbReference type="ChEBI" id="CHEBI:33019"/>
        <dbReference type="ChEBI" id="CHEBI:57926"/>
        <dbReference type="ChEBI" id="CHEBI:73682"/>
        <dbReference type="EC" id="2.7.7.87"/>
    </reaction>
</comment>
<gene>
    <name evidence="17" type="ORF">SAMN05444336_102174</name>
</gene>
<dbReference type="GO" id="GO:0008033">
    <property type="term" value="P:tRNA processing"/>
    <property type="evidence" value="ECO:0007669"/>
    <property type="project" value="UniProtKB-KW"/>
</dbReference>
<feature type="binding site" evidence="14">
    <location>
        <position position="205"/>
    </location>
    <ligand>
        <name>ATP</name>
        <dbReference type="ChEBI" id="CHEBI:30616"/>
    </ligand>
</feature>
<dbReference type="AlphaFoldDB" id="A0A1H2VUF2"/>
<evidence type="ECO:0000256" key="7">
    <source>
        <dbReference type="ARBA" id="ARBA00022694"/>
    </source>
</evidence>
<keyword evidence="5 13" id="KW-0963">Cytoplasm</keyword>
<dbReference type="EMBL" id="FNMZ01000002">
    <property type="protein sequence ID" value="SDW71867.1"/>
    <property type="molecule type" value="Genomic_DNA"/>
</dbReference>
<sequence length="374" mass="37103">MTATPTAGHEAKPTARLAPDGPGLAEAARLLREGGLVAFPTETVYGLGGRADRGPSAAAIYAAKGRPSFNPLIVHVADLAAAEALAEFPAPARALAARFWPGPLTLVLPRRADAGLAPEVAAGLPSVAIRVPAHPLARALLEAAGVPVAAPSANPSGKVSPTTADHVAEGLTGRIDAILDGGPCPVGVESTILAFDPDGTPRLLRPGGLSVEAIEAACGARVAGVGEGGRETRASRAAQAAGPDAGPSPEIARPSLAAPILAPPILAPGMLASHYAPAAALRLNAPAPAPGEGWLGFGPDPAEAATARHALNLSPSGDLTEAAAALFAHLRALDARMGGAGTIAVAPLPEAGLGLAINDRLARAAAPRDLPDDR</sequence>
<feature type="binding site" evidence="14">
    <location>
        <position position="152"/>
    </location>
    <ligand>
        <name>ATP</name>
        <dbReference type="ChEBI" id="CHEBI:30616"/>
    </ligand>
</feature>
<keyword evidence="18" id="KW-1185">Reference proteome</keyword>
<dbReference type="GO" id="GO:0003725">
    <property type="term" value="F:double-stranded RNA binding"/>
    <property type="evidence" value="ECO:0007669"/>
    <property type="project" value="UniProtKB-UniRule"/>
</dbReference>
<keyword evidence="8 13" id="KW-0548">Nucleotidyltransferase</keyword>
<keyword evidence="7 13" id="KW-0819">tRNA processing</keyword>
<reference evidence="17 18" key="1">
    <citation type="submission" date="2016-10" db="EMBL/GenBank/DDBJ databases">
        <authorList>
            <person name="de Groot N.N."/>
        </authorList>
    </citation>
    <scope>NUCLEOTIDE SEQUENCE [LARGE SCALE GENOMIC DNA]</scope>
    <source>
        <strain evidence="17 18">DSM 17890</strain>
    </source>
</reference>
<comment type="function">
    <text evidence="13">Required for the formation of a threonylcarbamoyl group on adenosine at position 37 (t(6)A37) in tRNAs that read codons beginning with adenine.</text>
</comment>
<dbReference type="PANTHER" id="PTHR17490:SF16">
    <property type="entry name" value="THREONYLCARBAMOYL-AMP SYNTHASE"/>
    <property type="match status" value="1"/>
</dbReference>
<feature type="binding site" evidence="14">
    <location>
        <position position="130"/>
    </location>
    <ligand>
        <name>L-threonine</name>
        <dbReference type="ChEBI" id="CHEBI:57926"/>
    </ligand>
</feature>
<dbReference type="InterPro" id="IPR050156">
    <property type="entry name" value="TC-AMP_synthase_SUA5"/>
</dbReference>
<evidence type="ECO:0000256" key="3">
    <source>
        <dbReference type="ARBA" id="ARBA00012584"/>
    </source>
</evidence>
<evidence type="ECO:0000256" key="14">
    <source>
        <dbReference type="PIRSR" id="PIRSR004930-1"/>
    </source>
</evidence>
<dbReference type="InterPro" id="IPR006070">
    <property type="entry name" value="Sua5-like_dom"/>
</dbReference>
<feature type="binding site" evidence="14">
    <location>
        <position position="150"/>
    </location>
    <ligand>
        <name>L-threonine</name>
        <dbReference type="ChEBI" id="CHEBI:57926"/>
    </ligand>
</feature>
<feature type="binding site" evidence="14">
    <location>
        <position position="190"/>
    </location>
    <ligand>
        <name>L-threonine</name>
        <dbReference type="ChEBI" id="CHEBI:57926"/>
    </ligand>
</feature>
<dbReference type="InterPro" id="IPR010923">
    <property type="entry name" value="T(6)A37_SUA5"/>
</dbReference>
<evidence type="ECO:0000256" key="13">
    <source>
        <dbReference type="PIRNR" id="PIRNR004930"/>
    </source>
</evidence>
<dbReference type="InterPro" id="IPR005145">
    <property type="entry name" value="Sua5_C"/>
</dbReference>
<evidence type="ECO:0000256" key="11">
    <source>
        <dbReference type="ARBA" id="ARBA00029774"/>
    </source>
</evidence>
<evidence type="ECO:0000313" key="17">
    <source>
        <dbReference type="EMBL" id="SDW71867.1"/>
    </source>
</evidence>
<dbReference type="GO" id="GO:0005524">
    <property type="term" value="F:ATP binding"/>
    <property type="evidence" value="ECO:0007669"/>
    <property type="project" value="UniProtKB-UniRule"/>
</dbReference>
<evidence type="ECO:0000259" key="16">
    <source>
        <dbReference type="PROSITE" id="PS51163"/>
    </source>
</evidence>
<proteinExistence type="inferred from homology"/>
<evidence type="ECO:0000256" key="15">
    <source>
        <dbReference type="SAM" id="MobiDB-lite"/>
    </source>
</evidence>
<evidence type="ECO:0000256" key="1">
    <source>
        <dbReference type="ARBA" id="ARBA00004496"/>
    </source>
</evidence>
<feature type="binding site" evidence="14">
    <location>
        <position position="75"/>
    </location>
    <ligand>
        <name>L-threonine</name>
        <dbReference type="ChEBI" id="CHEBI:57926"/>
    </ligand>
</feature>
<feature type="binding site" evidence="14">
    <location>
        <position position="275"/>
    </location>
    <ligand>
        <name>ATP</name>
        <dbReference type="ChEBI" id="CHEBI:30616"/>
    </ligand>
</feature>
<dbReference type="GO" id="GO:0005737">
    <property type="term" value="C:cytoplasm"/>
    <property type="evidence" value="ECO:0007669"/>
    <property type="project" value="UniProtKB-SubCell"/>
</dbReference>
<dbReference type="Gene3D" id="3.90.870.10">
    <property type="entry name" value="DHBP synthase"/>
    <property type="match status" value="1"/>
</dbReference>
<keyword evidence="6 13" id="KW-0808">Transferase</keyword>
<evidence type="ECO:0000256" key="12">
    <source>
        <dbReference type="ARBA" id="ARBA00048366"/>
    </source>
</evidence>
<feature type="region of interest" description="Disordered" evidence="15">
    <location>
        <begin position="229"/>
        <end position="252"/>
    </location>
</feature>
<name>A0A1H2VUF2_9RHOB</name>
<comment type="similarity">
    <text evidence="2 13">Belongs to the SUA5 family.</text>
</comment>
<dbReference type="SUPFAM" id="SSF55821">
    <property type="entry name" value="YrdC/RibB"/>
    <property type="match status" value="1"/>
</dbReference>
<protein>
    <recommendedName>
        <fullName evidence="4 13">Threonylcarbamoyl-AMP synthase</fullName>
        <shortName evidence="13">TC-AMP synthase</shortName>
        <ecNumber evidence="3 13">2.7.7.87</ecNumber>
    </recommendedName>
    <alternativeName>
        <fullName evidence="11 13">L-threonylcarbamoyladenylate synthase</fullName>
    </alternativeName>
</protein>
<feature type="binding site" evidence="14">
    <location>
        <position position="160"/>
    </location>
    <ligand>
        <name>ATP</name>
        <dbReference type="ChEBI" id="CHEBI:30616"/>
    </ligand>
</feature>
<dbReference type="Pfam" id="PF03481">
    <property type="entry name" value="Sua5_C"/>
    <property type="match status" value="1"/>
</dbReference>
<dbReference type="PROSITE" id="PS51163">
    <property type="entry name" value="YRDC"/>
    <property type="match status" value="1"/>
</dbReference>
<feature type="region of interest" description="Disordered" evidence="15">
    <location>
        <begin position="1"/>
        <end position="21"/>
    </location>
</feature>
<accession>A0A1H2VUF2</accession>
<keyword evidence="9 13" id="KW-0547">Nucleotide-binding</keyword>
<dbReference type="NCBIfam" id="TIGR00057">
    <property type="entry name" value="L-threonylcarbamoyladenylate synthase"/>
    <property type="match status" value="1"/>
</dbReference>